<evidence type="ECO:0000313" key="7">
    <source>
        <dbReference type="Proteomes" id="UP000751190"/>
    </source>
</evidence>
<dbReference type="PROSITE" id="PS50222">
    <property type="entry name" value="EF_HAND_2"/>
    <property type="match status" value="1"/>
</dbReference>
<evidence type="ECO:0000256" key="2">
    <source>
        <dbReference type="ARBA" id="ARBA00022737"/>
    </source>
</evidence>
<organism evidence="6 7">
    <name type="scientific">Diacronema lutheri</name>
    <name type="common">Unicellular marine alga</name>
    <name type="synonym">Monochrysis lutheri</name>
    <dbReference type="NCBI Taxonomy" id="2081491"/>
    <lineage>
        <taxon>Eukaryota</taxon>
        <taxon>Haptista</taxon>
        <taxon>Haptophyta</taxon>
        <taxon>Pavlovophyceae</taxon>
        <taxon>Pavlovales</taxon>
        <taxon>Pavlovaceae</taxon>
        <taxon>Diacronema</taxon>
    </lineage>
</organism>
<feature type="region of interest" description="Disordered" evidence="4">
    <location>
        <begin position="241"/>
        <end position="276"/>
    </location>
</feature>
<dbReference type="InterPro" id="IPR011992">
    <property type="entry name" value="EF-hand-dom_pair"/>
</dbReference>
<proteinExistence type="predicted"/>
<feature type="domain" description="EF-hand" evidence="5">
    <location>
        <begin position="194"/>
        <end position="229"/>
    </location>
</feature>
<evidence type="ECO:0000313" key="6">
    <source>
        <dbReference type="EMBL" id="KAG8466154.1"/>
    </source>
</evidence>
<feature type="compositionally biased region" description="Basic residues" evidence="4">
    <location>
        <begin position="251"/>
        <end position="262"/>
    </location>
</feature>
<name>A0A8J5XMJ6_DIALT</name>
<evidence type="ECO:0000256" key="3">
    <source>
        <dbReference type="ARBA" id="ARBA00022837"/>
    </source>
</evidence>
<accession>A0A8J5XMJ6</accession>
<dbReference type="EMBL" id="JAGTXO010000008">
    <property type="protein sequence ID" value="KAG8466154.1"/>
    <property type="molecule type" value="Genomic_DNA"/>
</dbReference>
<dbReference type="PANTHER" id="PTHR34524:SF6">
    <property type="entry name" value="CALCYPHOSINE LIKE"/>
    <property type="match status" value="1"/>
</dbReference>
<evidence type="ECO:0000256" key="1">
    <source>
        <dbReference type="ARBA" id="ARBA00022723"/>
    </source>
</evidence>
<dbReference type="OrthoDB" id="444540at2759"/>
<dbReference type="SUPFAM" id="SSF47473">
    <property type="entry name" value="EF-hand"/>
    <property type="match status" value="1"/>
</dbReference>
<dbReference type="PANTHER" id="PTHR34524">
    <property type="entry name" value="CALCYPHOSIN"/>
    <property type="match status" value="1"/>
</dbReference>
<keyword evidence="2" id="KW-0677">Repeat</keyword>
<dbReference type="Gene3D" id="1.10.238.10">
    <property type="entry name" value="EF-hand"/>
    <property type="match status" value="2"/>
</dbReference>
<evidence type="ECO:0000259" key="5">
    <source>
        <dbReference type="PROSITE" id="PS50222"/>
    </source>
</evidence>
<evidence type="ECO:0000256" key="4">
    <source>
        <dbReference type="SAM" id="MobiDB-lite"/>
    </source>
</evidence>
<keyword evidence="1" id="KW-0479">Metal-binding</keyword>
<dbReference type="GO" id="GO:0005509">
    <property type="term" value="F:calcium ion binding"/>
    <property type="evidence" value="ECO:0007669"/>
    <property type="project" value="InterPro"/>
</dbReference>
<dbReference type="InterPro" id="IPR051581">
    <property type="entry name" value="Ca-bind"/>
</dbReference>
<dbReference type="InterPro" id="IPR002048">
    <property type="entry name" value="EF_hand_dom"/>
</dbReference>
<protein>
    <recommendedName>
        <fullName evidence="5">EF-hand domain-containing protein</fullName>
    </recommendedName>
</protein>
<dbReference type="Proteomes" id="UP000751190">
    <property type="component" value="Unassembled WGS sequence"/>
</dbReference>
<sequence length="420" mass="45317">MYPQNVSELLPDEIFGDELLVDRHYRVRGPLPATRRNLVVKVFHTLDSLGDGNGTLDVEDVKHAFDARSSPNVIAGRKSEREVLHEFVGAFEGSSGNRDGVVTFEEWIRYDEEDSGSIETDEAFGAMVVSVWSALKTLDASGREVPVIRYTSERAINALEMMLRAKIWRKTTRAKNERKLAEFAKAMERFGLYASPEEIGGLFSRYDTDSDGVVRFVEFQSVLAGDDGLGVRATGTTLALGGGAAQGAKQPTRRRARSRRAARGPGGSPPSPRAPVLASRLLPAAPVAVSRAGSTVLPATAYPPQRPETAGGAGANARAPPLEPLEAESPAQSAHVNPPLDDFTQAAPPLEPLEPLEQPEPEPEPLSFDLTLRVGAPSRALVVHKSSEEPPRRKSGRALTVVSSASEPSHLGFKRAKHSK</sequence>
<dbReference type="AlphaFoldDB" id="A0A8J5XMJ6"/>
<keyword evidence="7" id="KW-1185">Reference proteome</keyword>
<feature type="region of interest" description="Disordered" evidence="4">
    <location>
        <begin position="298"/>
        <end position="420"/>
    </location>
</feature>
<comment type="caution">
    <text evidence="6">The sequence shown here is derived from an EMBL/GenBank/DDBJ whole genome shotgun (WGS) entry which is preliminary data.</text>
</comment>
<keyword evidence="3" id="KW-0106">Calcium</keyword>
<reference evidence="6" key="1">
    <citation type="submission" date="2021-05" db="EMBL/GenBank/DDBJ databases">
        <title>The genome of the haptophyte Pavlova lutheri (Diacronema luteri, Pavlovales) - a model for lipid biosynthesis in eukaryotic algae.</title>
        <authorList>
            <person name="Hulatt C.J."/>
            <person name="Posewitz M.C."/>
        </authorList>
    </citation>
    <scope>NUCLEOTIDE SEQUENCE</scope>
    <source>
        <strain evidence="6">NIVA-4/92</strain>
    </source>
</reference>
<gene>
    <name evidence="6" type="ORF">KFE25_001910</name>
</gene>